<dbReference type="SMART" id="SM00360">
    <property type="entry name" value="RRM"/>
    <property type="match status" value="5"/>
</dbReference>
<dbReference type="GO" id="GO:0003723">
    <property type="term" value="F:RNA binding"/>
    <property type="evidence" value="ECO:0007669"/>
    <property type="project" value="UniProtKB-UniRule"/>
</dbReference>
<name>A0A3B3R0P3_9TELE</name>
<dbReference type="InterPro" id="IPR012677">
    <property type="entry name" value="Nucleotide-bd_a/b_plait_sf"/>
</dbReference>
<evidence type="ECO:0000256" key="2">
    <source>
        <dbReference type="ARBA" id="ARBA00022884"/>
    </source>
</evidence>
<proteinExistence type="predicted"/>
<feature type="coiled-coil region" evidence="4">
    <location>
        <begin position="378"/>
        <end position="405"/>
    </location>
</feature>
<organism evidence="7 8">
    <name type="scientific">Paramormyrops kingsleyae</name>
    <dbReference type="NCBI Taxonomy" id="1676925"/>
    <lineage>
        <taxon>Eukaryota</taxon>
        <taxon>Metazoa</taxon>
        <taxon>Chordata</taxon>
        <taxon>Craniata</taxon>
        <taxon>Vertebrata</taxon>
        <taxon>Euteleostomi</taxon>
        <taxon>Actinopterygii</taxon>
        <taxon>Neopterygii</taxon>
        <taxon>Teleostei</taxon>
        <taxon>Osteoglossocephala</taxon>
        <taxon>Osteoglossomorpha</taxon>
        <taxon>Osteoglossiformes</taxon>
        <taxon>Mormyridae</taxon>
        <taxon>Paramormyrops</taxon>
    </lineage>
</organism>
<feature type="compositionally biased region" description="Basic and acidic residues" evidence="5">
    <location>
        <begin position="551"/>
        <end position="577"/>
    </location>
</feature>
<dbReference type="GeneTree" id="ENSGT00940000158322"/>
<evidence type="ECO:0000313" key="8">
    <source>
        <dbReference type="Proteomes" id="UP000261540"/>
    </source>
</evidence>
<dbReference type="InterPro" id="IPR035979">
    <property type="entry name" value="RBD_domain_sf"/>
</dbReference>
<evidence type="ECO:0000256" key="1">
    <source>
        <dbReference type="ARBA" id="ARBA00022737"/>
    </source>
</evidence>
<feature type="domain" description="RRM" evidence="6">
    <location>
        <begin position="592"/>
        <end position="668"/>
    </location>
</feature>
<dbReference type="Pfam" id="PF00076">
    <property type="entry name" value="RRM_1"/>
    <property type="match status" value="2"/>
</dbReference>
<evidence type="ECO:0000256" key="4">
    <source>
        <dbReference type="SAM" id="Coils"/>
    </source>
</evidence>
<dbReference type="Ensembl" id="ENSPKIT00000023700.1">
    <property type="protein sequence ID" value="ENSPKIP00000011749.1"/>
    <property type="gene ID" value="ENSPKIG00000018719.1"/>
</dbReference>
<evidence type="ECO:0000256" key="3">
    <source>
        <dbReference type="PROSITE-ProRule" id="PRU00176"/>
    </source>
</evidence>
<evidence type="ECO:0000259" key="6">
    <source>
        <dbReference type="PROSITE" id="PS50102"/>
    </source>
</evidence>
<dbReference type="SUPFAM" id="SSF54928">
    <property type="entry name" value="RNA-binding domain, RBD"/>
    <property type="match status" value="4"/>
</dbReference>
<dbReference type="InterPro" id="IPR000504">
    <property type="entry name" value="RRM_dom"/>
</dbReference>
<dbReference type="STRING" id="1676925.ENSPKIP00000011749"/>
<feature type="domain" description="RRM" evidence="6">
    <location>
        <begin position="415"/>
        <end position="492"/>
    </location>
</feature>
<accession>A0A3B3R0P3</accession>
<dbReference type="AlphaFoldDB" id="A0A3B3R0P3"/>
<keyword evidence="8" id="KW-1185">Reference proteome</keyword>
<protein>
    <submittedName>
        <fullName evidence="7">RNA binding motif protein 12Bb</fullName>
    </submittedName>
</protein>
<dbReference type="PROSITE" id="PS50102">
    <property type="entry name" value="RRM"/>
    <property type="match status" value="3"/>
</dbReference>
<evidence type="ECO:0000313" key="7">
    <source>
        <dbReference type="Ensembl" id="ENSPKIP00000011749.1"/>
    </source>
</evidence>
<dbReference type="Gene3D" id="3.30.70.330">
    <property type="match status" value="5"/>
</dbReference>
<keyword evidence="1" id="KW-0677">Repeat</keyword>
<reference evidence="7" key="1">
    <citation type="submission" date="2025-05" db="UniProtKB">
        <authorList>
            <consortium name="Ensembl"/>
        </authorList>
    </citation>
    <scope>IDENTIFICATION</scope>
</reference>
<evidence type="ECO:0000256" key="5">
    <source>
        <dbReference type="SAM" id="MobiDB-lite"/>
    </source>
</evidence>
<feature type="region of interest" description="Disordered" evidence="5">
    <location>
        <begin position="547"/>
        <end position="586"/>
    </location>
</feature>
<dbReference type="InterPro" id="IPR050666">
    <property type="entry name" value="ESRP"/>
</dbReference>
<dbReference type="Ensembl" id="ENSPKIT00000023709.1">
    <property type="protein sequence ID" value="ENSPKIP00000011758.1"/>
    <property type="gene ID" value="ENSPKIG00000018719.1"/>
</dbReference>
<feature type="domain" description="RRM" evidence="6">
    <location>
        <begin position="168"/>
        <end position="243"/>
    </location>
</feature>
<keyword evidence="2 3" id="KW-0694">RNA-binding</keyword>
<keyword evidence="4" id="KW-0175">Coiled coil</keyword>
<dbReference type="Proteomes" id="UP000261540">
    <property type="component" value="Unplaced"/>
</dbReference>
<dbReference type="CDD" id="cd12748">
    <property type="entry name" value="RRM4_RBM12B"/>
    <property type="match status" value="1"/>
</dbReference>
<sequence length="668" mass="75090">MHRCSWLCPVMPVVIRLQGLRITAGSEDIRNFFTGLRIPDGGVHIVGGEHEEAFIIFTSDEDARRAMTRSGGCIKGSPVNLLLSSKSEMKSVLEASMRKSEASKRRVYNEGIRRPNAQTVPCSVSENLSIEGWRMNRSDMGNSSGPVILSSPRPYRSRKTLPDSIDGLYLHLQGLPFSVTKGDVTDFFHELQVDDVILQKNRRGLNNGSGIVKFATLHDSREGLKRDREYIGSRFVEINACTEQQWIRACAQAEAYVDSTVEFGRKQSPVHVERRYGRDCTRSRSPEAYRSRSASPSAEEYCVLVENLSYTVEKSDLKAFFHPVLLKDDQIAHLFDRNGRKTRSWFVVFRSLRDYCAGLAHHKVDFANRTTYVSPVSKEKMLEMLESAKMKLEEHEERASKSFENSLHYHGSQKICLYVRNLPFDVRKVEIVDFFQGFGIPEDNVYLLQDDKGVGLGEGLVIFRSEEEALRAEVLNGERFLGSEVMLKSISRAQMQEFGILDSLDGPSLEKKLERYSSRHGRTSPLSPGGEYSDFGVLSNSWISPSNLPDHSCRSSSRSDSRTDGRATSIDRGDGSQHRRLGATGQPFDGPTCVKLVNLPPKITIEEIYDFCYGYRVIPGSVSLQCNKNGIPKGTATVVFHSRQEAMTALQELSGRPIGTRKIKLLFI</sequence>
<dbReference type="PANTHER" id="PTHR13976">
    <property type="entry name" value="HETEROGENEOUS NUCLEAR RIBONUCLEOPROTEIN-RELATED"/>
    <property type="match status" value="1"/>
</dbReference>
<dbReference type="InterPro" id="IPR047188">
    <property type="entry name" value="RRM4_RBM12B"/>
</dbReference>